<dbReference type="EMBL" id="JTFC01000029">
    <property type="protein sequence ID" value="RUS56965.1"/>
    <property type="molecule type" value="Genomic_DNA"/>
</dbReference>
<evidence type="ECO:0000256" key="1">
    <source>
        <dbReference type="SAM" id="SignalP"/>
    </source>
</evidence>
<keyword evidence="1" id="KW-0732">Signal</keyword>
<evidence type="ECO:0000313" key="3">
    <source>
        <dbReference type="EMBL" id="RUS56965.1"/>
    </source>
</evidence>
<comment type="caution">
    <text evidence="3">The sequence shown here is derived from an EMBL/GenBank/DDBJ whole genome shotgun (WGS) entry which is preliminary data.</text>
</comment>
<dbReference type="InterPro" id="IPR003646">
    <property type="entry name" value="SH3-like_bac-type"/>
</dbReference>
<proteinExistence type="predicted"/>
<feature type="domain" description="SH3b" evidence="2">
    <location>
        <begin position="31"/>
        <end position="96"/>
    </location>
</feature>
<feature type="chain" id="PRO_5019386753" description="SH3b domain-containing protein" evidence="1">
    <location>
        <begin position="26"/>
        <end position="170"/>
    </location>
</feature>
<accession>A0A433RUK0</accession>
<name>A0A433RUK0_9BACL</name>
<dbReference type="SMART" id="SM00287">
    <property type="entry name" value="SH3b"/>
    <property type="match status" value="2"/>
</dbReference>
<gene>
    <name evidence="3" type="ORF">QI30_07785</name>
</gene>
<protein>
    <recommendedName>
        <fullName evidence="2">SH3b domain-containing protein</fullName>
    </recommendedName>
</protein>
<sequence>MKHIGKLTMAAVVAASTLSATSAQAAVSTTTKYAVFEDLTGSLNIRASASTKSKVVGKYAFNAKVKVIKSYNKNWYQVLYKGKKRYVSKQYVAKLPAVIALGSANTSKGVNLNVRASKSSKSKIIGTYKNNQDVQISYAGYNSPWYQVVYKGKVGYVHSDYIDNIRELLS</sequence>
<dbReference type="PANTHER" id="PTHR34408">
    <property type="entry name" value="FAMILY PROTEIN, PUTATIVE-RELATED"/>
    <property type="match status" value="1"/>
</dbReference>
<dbReference type="InterPro" id="IPR052354">
    <property type="entry name" value="Cell_Wall_Dynamics_Protein"/>
</dbReference>
<feature type="domain" description="SH3b" evidence="2">
    <location>
        <begin position="102"/>
        <end position="166"/>
    </location>
</feature>
<dbReference type="OrthoDB" id="9816557at2"/>
<reference evidence="3 4" key="1">
    <citation type="submission" date="2014-11" db="EMBL/GenBank/DDBJ databases">
        <title>Genome sequence and analysis of novel Kurthia sp.</title>
        <authorList>
            <person name="Lawson J.N."/>
            <person name="Gonzalez J.E."/>
            <person name="Rinauldi L."/>
            <person name="Xuan Z."/>
            <person name="Firman A."/>
            <person name="Shaddox L."/>
            <person name="Trudeau A."/>
            <person name="Shah S."/>
            <person name="Reiman D."/>
        </authorList>
    </citation>
    <scope>NUCLEOTIDE SEQUENCE [LARGE SCALE GENOMIC DNA]</scope>
    <source>
        <strain evidence="3 4">3B1D</strain>
    </source>
</reference>
<evidence type="ECO:0000313" key="4">
    <source>
        <dbReference type="Proteomes" id="UP000288623"/>
    </source>
</evidence>
<dbReference type="Proteomes" id="UP000288623">
    <property type="component" value="Unassembled WGS sequence"/>
</dbReference>
<dbReference type="PANTHER" id="PTHR34408:SF1">
    <property type="entry name" value="GLYCOSYL HYDROLASE FAMILY 19 DOMAIN-CONTAINING PROTEIN HI_1415"/>
    <property type="match status" value="1"/>
</dbReference>
<dbReference type="PROSITE" id="PS51781">
    <property type="entry name" value="SH3B"/>
    <property type="match status" value="2"/>
</dbReference>
<dbReference type="Gene3D" id="2.30.30.40">
    <property type="entry name" value="SH3 Domains"/>
    <property type="match status" value="2"/>
</dbReference>
<keyword evidence="4" id="KW-1185">Reference proteome</keyword>
<dbReference type="AlphaFoldDB" id="A0A433RUK0"/>
<organism evidence="3 4">
    <name type="scientific">Candidatus Kurthia intestinigallinarum</name>
    <dbReference type="NCBI Taxonomy" id="1562256"/>
    <lineage>
        <taxon>Bacteria</taxon>
        <taxon>Bacillati</taxon>
        <taxon>Bacillota</taxon>
        <taxon>Bacilli</taxon>
        <taxon>Bacillales</taxon>
        <taxon>Caryophanaceae</taxon>
        <taxon>Kurthia</taxon>
    </lineage>
</organism>
<dbReference type="Pfam" id="PF08239">
    <property type="entry name" value="SH3_3"/>
    <property type="match status" value="2"/>
</dbReference>
<feature type="signal peptide" evidence="1">
    <location>
        <begin position="1"/>
        <end position="25"/>
    </location>
</feature>
<evidence type="ECO:0000259" key="2">
    <source>
        <dbReference type="PROSITE" id="PS51781"/>
    </source>
</evidence>
<dbReference type="RefSeq" id="WP_126990378.1">
    <property type="nucleotide sequence ID" value="NZ_JTFC01000029.1"/>
</dbReference>